<keyword evidence="3 6" id="KW-0812">Transmembrane</keyword>
<evidence type="ECO:0000313" key="7">
    <source>
        <dbReference type="EMBL" id="GAA0860523.1"/>
    </source>
</evidence>
<dbReference type="PRINTS" id="PR00176">
    <property type="entry name" value="NANEUSMPORT"/>
</dbReference>
<evidence type="ECO:0008006" key="9">
    <source>
        <dbReference type="Google" id="ProtNLM"/>
    </source>
</evidence>
<keyword evidence="4 6" id="KW-1133">Transmembrane helix</keyword>
<feature type="transmembrane region" description="Helical" evidence="6">
    <location>
        <begin position="12"/>
        <end position="30"/>
    </location>
</feature>
<reference evidence="7 8" key="1">
    <citation type="journal article" date="2019" name="Int. J. Syst. Evol. Microbiol.">
        <title>The Global Catalogue of Microorganisms (GCM) 10K type strain sequencing project: providing services to taxonomists for standard genome sequencing and annotation.</title>
        <authorList>
            <consortium name="The Broad Institute Genomics Platform"/>
            <consortium name="The Broad Institute Genome Sequencing Center for Infectious Disease"/>
            <person name="Wu L."/>
            <person name="Ma J."/>
        </authorList>
    </citation>
    <scope>NUCLEOTIDE SEQUENCE [LARGE SCALE GENOMIC DNA]</scope>
    <source>
        <strain evidence="7 8">JCM 6485</strain>
    </source>
</reference>
<dbReference type="InterPro" id="IPR000175">
    <property type="entry name" value="Na/ntran_symport"/>
</dbReference>
<protein>
    <recommendedName>
        <fullName evidence="9">Sodium-dependent transporter</fullName>
    </recommendedName>
</protein>
<comment type="subcellular location">
    <subcellularLocation>
        <location evidence="1">Membrane</location>
        <topology evidence="1">Multi-pass membrane protein</topology>
    </subcellularLocation>
</comment>
<feature type="transmembrane region" description="Helical" evidence="6">
    <location>
        <begin position="89"/>
        <end position="113"/>
    </location>
</feature>
<dbReference type="EMBL" id="BAAACO010000007">
    <property type="protein sequence ID" value="GAA0860523.1"/>
    <property type="molecule type" value="Genomic_DNA"/>
</dbReference>
<dbReference type="SUPFAM" id="SSF161070">
    <property type="entry name" value="SNF-like"/>
    <property type="match status" value="1"/>
</dbReference>
<name>A0ABN1LUH2_9CLOT</name>
<evidence type="ECO:0000256" key="2">
    <source>
        <dbReference type="ARBA" id="ARBA00022448"/>
    </source>
</evidence>
<evidence type="ECO:0000256" key="6">
    <source>
        <dbReference type="SAM" id="Phobius"/>
    </source>
</evidence>
<sequence>MKRERFKSRAGFVLSCIGAAIGLGNIWMFPYRLGQYGGAAFLIPYFIFVFLLGTVGLMTEFAFGRKFRGGSSTGIRKVLEEKKIKGSKLISIIPAIGLMGVFMFYNVVVGWIIKYFNMSLQERLMRLI</sequence>
<dbReference type="Proteomes" id="UP001501764">
    <property type="component" value="Unassembled WGS sequence"/>
</dbReference>
<feature type="transmembrane region" description="Helical" evidence="6">
    <location>
        <begin position="36"/>
        <end position="58"/>
    </location>
</feature>
<keyword evidence="5 6" id="KW-0472">Membrane</keyword>
<keyword evidence="8" id="KW-1185">Reference proteome</keyword>
<evidence type="ECO:0000256" key="4">
    <source>
        <dbReference type="ARBA" id="ARBA00022989"/>
    </source>
</evidence>
<dbReference type="PROSITE" id="PS50267">
    <property type="entry name" value="NA_NEUROTRAN_SYMP_3"/>
    <property type="match status" value="1"/>
</dbReference>
<evidence type="ECO:0000256" key="1">
    <source>
        <dbReference type="ARBA" id="ARBA00004141"/>
    </source>
</evidence>
<proteinExistence type="predicted"/>
<gene>
    <name evidence="7" type="ORF">GCM10008916_27630</name>
</gene>
<dbReference type="InterPro" id="IPR037272">
    <property type="entry name" value="SNS_sf"/>
</dbReference>
<evidence type="ECO:0000256" key="5">
    <source>
        <dbReference type="ARBA" id="ARBA00023136"/>
    </source>
</evidence>
<dbReference type="Pfam" id="PF00209">
    <property type="entry name" value="SNF"/>
    <property type="match status" value="1"/>
</dbReference>
<dbReference type="PANTHER" id="PTHR42948">
    <property type="entry name" value="TRANSPORTER"/>
    <property type="match status" value="1"/>
</dbReference>
<dbReference type="PANTHER" id="PTHR42948:SF1">
    <property type="entry name" value="TRANSPORTER"/>
    <property type="match status" value="1"/>
</dbReference>
<keyword evidence="2" id="KW-0813">Transport</keyword>
<comment type="caution">
    <text evidence="7">The sequence shown here is derived from an EMBL/GenBank/DDBJ whole genome shotgun (WGS) entry which is preliminary data.</text>
</comment>
<accession>A0ABN1LUH2</accession>
<evidence type="ECO:0000313" key="8">
    <source>
        <dbReference type="Proteomes" id="UP001501764"/>
    </source>
</evidence>
<evidence type="ECO:0000256" key="3">
    <source>
        <dbReference type="ARBA" id="ARBA00022692"/>
    </source>
</evidence>
<organism evidence="7 8">
    <name type="scientific">Clostridium nitritogenes</name>
    <dbReference type="NCBI Taxonomy" id="83340"/>
    <lineage>
        <taxon>Bacteria</taxon>
        <taxon>Bacillati</taxon>
        <taxon>Bacillota</taxon>
        <taxon>Clostridia</taxon>
        <taxon>Eubacteriales</taxon>
        <taxon>Clostridiaceae</taxon>
        <taxon>Clostridium</taxon>
    </lineage>
</organism>